<dbReference type="Proteomes" id="UP000694251">
    <property type="component" value="Chromosome 7"/>
</dbReference>
<dbReference type="EMBL" id="JAEFBJ010000007">
    <property type="protein sequence ID" value="KAG7587704.1"/>
    <property type="molecule type" value="Genomic_DNA"/>
</dbReference>
<keyword evidence="3" id="KW-1185">Reference proteome</keyword>
<evidence type="ECO:0000256" key="1">
    <source>
        <dbReference type="SAM" id="MobiDB-lite"/>
    </source>
</evidence>
<accession>A0A8T2BRT7</accession>
<dbReference type="PANTHER" id="PTHR36723">
    <property type="entry name" value="F22C12.19"/>
    <property type="match status" value="1"/>
</dbReference>
<feature type="compositionally biased region" description="Polar residues" evidence="1">
    <location>
        <begin position="363"/>
        <end position="379"/>
    </location>
</feature>
<feature type="region of interest" description="Disordered" evidence="1">
    <location>
        <begin position="541"/>
        <end position="668"/>
    </location>
</feature>
<sequence>MDGLKISCPVDVSLPAKLMGSEGCGGGVRVSSNKADNNCEKARVSIGVNSSIERCSASINKKGAGSSSGGSDSSLWRKLMHSHDFVHDRLTKLRVDNSSEPQNGYSPIASPESAESPRKRGKLSRSSSNGTPRRTKLILLDETVSIPRDNDTKEICGQGSTSCLDKPFVVKQRTSCNGKRGDKRISKVPVRTFSTITSATGENAFFGAYGLKPAINDVTKLVEDILLKNLLEGSYECPSLGKDKMKKMENTNDTLLSVVKNVWSILPTKRPVQSQSSTELDTCLSRTLGSPPSSTSATLLNGENIDKANALDGDLSSSSKEHCINSEIPSTPLSFPLCDAVDVLKRLGLPPSKDLDSLLQDASRPSQNSKNNLDQQRSAKQLPPRSGLPHFPWSQAFSGSSRTNSEAAKLVTGKTLCQGRWLRIANTTMSSPEGITDNFANLGSLTFNQNLVPPLLKQTIAGIKTSQTKFANITSCQCTEASVSTLQKASFVPKEPEGSPDVQDDALSCPQLLEAARTLCDIAVQSANHINPNGILRWPKKLSQKSMKARKSKLIEKPLERHGTTVSSLDLNSSNNNNNKNHVRKDSAAEHNHHHHHHPKPSKRLKLSTMENKKRSFPSSSSSPIESDRKHSSSSKFKNHSRMMLPPPPPTRTLQKSSMYPQKARKFP</sequence>
<evidence type="ECO:0000313" key="2">
    <source>
        <dbReference type="EMBL" id="KAG7587704.1"/>
    </source>
</evidence>
<feature type="region of interest" description="Disordered" evidence="1">
    <location>
        <begin position="355"/>
        <end position="400"/>
    </location>
</feature>
<gene>
    <name evidence="2" type="ORF">ISN44_As07g000820</name>
</gene>
<feature type="compositionally biased region" description="Basic residues" evidence="1">
    <location>
        <begin position="592"/>
        <end position="606"/>
    </location>
</feature>
<comment type="caution">
    <text evidence="2">The sequence shown here is derived from an EMBL/GenBank/DDBJ whole genome shotgun (WGS) entry which is preliminary data.</text>
</comment>
<feature type="compositionally biased region" description="Basic residues" evidence="1">
    <location>
        <begin position="541"/>
        <end position="552"/>
    </location>
</feature>
<feature type="region of interest" description="Disordered" evidence="1">
    <location>
        <begin position="274"/>
        <end position="300"/>
    </location>
</feature>
<name>A0A8T2BRT7_ARASU</name>
<feature type="region of interest" description="Disordered" evidence="1">
    <location>
        <begin position="95"/>
        <end position="136"/>
    </location>
</feature>
<feature type="compositionally biased region" description="Low complexity" evidence="1">
    <location>
        <begin position="567"/>
        <end position="580"/>
    </location>
</feature>
<dbReference type="PANTHER" id="PTHR36723:SF1">
    <property type="entry name" value="F22C12.19"/>
    <property type="match status" value="1"/>
</dbReference>
<feature type="compositionally biased region" description="Basic and acidic residues" evidence="1">
    <location>
        <begin position="553"/>
        <end position="563"/>
    </location>
</feature>
<reference evidence="2 3" key="1">
    <citation type="submission" date="2020-12" db="EMBL/GenBank/DDBJ databases">
        <title>Concerted genomic and epigenomic changes stabilize Arabidopsis allopolyploids.</title>
        <authorList>
            <person name="Chen Z."/>
        </authorList>
    </citation>
    <scope>NUCLEOTIDE SEQUENCE [LARGE SCALE GENOMIC DNA]</scope>
    <source>
        <strain evidence="2">As9502</strain>
        <tissue evidence="2">Leaf</tissue>
    </source>
</reference>
<evidence type="ECO:0000313" key="3">
    <source>
        <dbReference type="Proteomes" id="UP000694251"/>
    </source>
</evidence>
<dbReference type="OrthoDB" id="755659at2759"/>
<organism evidence="2 3">
    <name type="scientific">Arabidopsis suecica</name>
    <name type="common">Swedish thale-cress</name>
    <name type="synonym">Cardaminopsis suecica</name>
    <dbReference type="NCBI Taxonomy" id="45249"/>
    <lineage>
        <taxon>Eukaryota</taxon>
        <taxon>Viridiplantae</taxon>
        <taxon>Streptophyta</taxon>
        <taxon>Embryophyta</taxon>
        <taxon>Tracheophyta</taxon>
        <taxon>Spermatophyta</taxon>
        <taxon>Magnoliopsida</taxon>
        <taxon>eudicotyledons</taxon>
        <taxon>Gunneridae</taxon>
        <taxon>Pentapetalae</taxon>
        <taxon>rosids</taxon>
        <taxon>malvids</taxon>
        <taxon>Brassicales</taxon>
        <taxon>Brassicaceae</taxon>
        <taxon>Camelineae</taxon>
        <taxon>Arabidopsis</taxon>
    </lineage>
</organism>
<dbReference type="AlphaFoldDB" id="A0A8T2BRT7"/>
<proteinExistence type="predicted"/>
<protein>
    <submittedName>
        <fullName evidence="2">Uncharacterized protein</fullName>
    </submittedName>
</protein>